<dbReference type="OrthoDB" id="9806388at2"/>
<dbReference type="Pfam" id="PF00557">
    <property type="entry name" value="Peptidase_M24"/>
    <property type="match status" value="1"/>
</dbReference>
<dbReference type="InterPro" id="IPR050422">
    <property type="entry name" value="X-Pro_aminopeptidase_P"/>
</dbReference>
<organism evidence="8 9">
    <name type="scientific">Celeribacter ethanolicus</name>
    <dbReference type="NCBI Taxonomy" id="1758178"/>
    <lineage>
        <taxon>Bacteria</taxon>
        <taxon>Pseudomonadati</taxon>
        <taxon>Pseudomonadota</taxon>
        <taxon>Alphaproteobacteria</taxon>
        <taxon>Rhodobacterales</taxon>
        <taxon>Roseobacteraceae</taxon>
        <taxon>Celeribacter</taxon>
    </lineage>
</organism>
<feature type="domain" description="Creatinase N-terminal" evidence="6">
    <location>
        <begin position="7"/>
        <end position="128"/>
    </location>
</feature>
<dbReference type="GO" id="GO:0005737">
    <property type="term" value="C:cytoplasm"/>
    <property type="evidence" value="ECO:0007669"/>
    <property type="project" value="UniProtKB-ARBA"/>
</dbReference>
<evidence type="ECO:0000259" key="7">
    <source>
        <dbReference type="Pfam" id="PF16188"/>
    </source>
</evidence>
<name>A0A291G817_9RHOB</name>
<evidence type="ECO:0000313" key="9">
    <source>
        <dbReference type="Proteomes" id="UP000217935"/>
    </source>
</evidence>
<dbReference type="Gene3D" id="3.90.230.10">
    <property type="entry name" value="Creatinase/methionine aminopeptidase superfamily"/>
    <property type="match status" value="1"/>
</dbReference>
<dbReference type="GO" id="GO:0070006">
    <property type="term" value="F:metalloaminopeptidase activity"/>
    <property type="evidence" value="ECO:0007669"/>
    <property type="project" value="InterPro"/>
</dbReference>
<proteinExistence type="inferred from homology"/>
<dbReference type="InterPro" id="IPR033740">
    <property type="entry name" value="Pept_M24B"/>
</dbReference>
<keyword evidence="3" id="KW-0378">Hydrolase</keyword>
<dbReference type="Pfam" id="PF16189">
    <property type="entry name" value="Creatinase_N_2"/>
    <property type="match status" value="1"/>
</dbReference>
<keyword evidence="8" id="KW-0031">Aminopeptidase</keyword>
<protein>
    <submittedName>
        <fullName evidence="8">X-Pro aminopeptidase</fullName>
    </submittedName>
</protein>
<dbReference type="PANTHER" id="PTHR43763:SF6">
    <property type="entry name" value="XAA-PRO AMINOPEPTIDASE 1"/>
    <property type="match status" value="1"/>
</dbReference>
<dbReference type="SUPFAM" id="SSF55920">
    <property type="entry name" value="Creatinase/aminopeptidase"/>
    <property type="match status" value="1"/>
</dbReference>
<feature type="domain" description="Peptidase M24" evidence="5">
    <location>
        <begin position="308"/>
        <end position="524"/>
    </location>
</feature>
<dbReference type="KEGG" id="ceh:CEW89_00435"/>
<dbReference type="AlphaFoldDB" id="A0A291G817"/>
<keyword evidence="8" id="KW-0645">Protease</keyword>
<evidence type="ECO:0000256" key="2">
    <source>
        <dbReference type="ARBA" id="ARBA00022723"/>
    </source>
</evidence>
<dbReference type="EMBL" id="CP022196">
    <property type="protein sequence ID" value="ATG46170.1"/>
    <property type="molecule type" value="Genomic_DNA"/>
</dbReference>
<reference evidence="8 9" key="1">
    <citation type="submission" date="2017-06" db="EMBL/GenBank/DDBJ databases">
        <title>Celeribacter sp. TSPH2 complete genome sequence.</title>
        <authorList>
            <person name="Woo J.-H."/>
            <person name="Kim H.-S."/>
        </authorList>
    </citation>
    <scope>NUCLEOTIDE SEQUENCE [LARGE SCALE GENOMIC DNA]</scope>
    <source>
        <strain evidence="8 9">TSPH2</strain>
    </source>
</reference>
<evidence type="ECO:0000259" key="5">
    <source>
        <dbReference type="Pfam" id="PF00557"/>
    </source>
</evidence>
<sequence>MTPADKLATLRGWMADHGLSAYLVTSADAHQSEDCPERDRCLAWLSGFSGSLGRALITADRAILFVDGRYQVQATRQVDPTLWQIAHLHDAPPEAALRSFSEPLRVGYDPMLWTVSQIEEMTAAIAPAGHDFVALSVDPFALIWSDRPAAPMGALRRMPDEVAGESGAEKRARVREHLREQGLAAWVVTRPDDIAWLTNTRGRDVPMHPVPLSVAILPVDGPMIWAIFKDKLTAGQITPDPDVEITPPERFLDHLAQIAEGNAIGLDPNFAPQAVEAAILKAGGTPVRSDDPVTVLKAAKNAVELAGYRAAHVKDGVAWTGFMAWLAETVPARFATGNPVTECEAADEILRLRQQQDGFLEASFNSISAAGTNAAMCHYAPKRAENVPITPEALYLLDSGGQYVNGTTDATRTLAFGPVSEDVRRIATAVLKGFIALSSARFPEGSFPHHLDALARAPLWQMGLDYDHGTGHGVGHSLLVHEHPHRFGKRANPYPLLPGHIMTIEPGYYLEGQFGLRIENQVEVIADPEVPGFCRFAPLTMAPIPLGLFDMALLTDRERGWLDQYHAQVRMRLAPLLSGIARDWMLAQTEPSAKVGHSQGLPRNE</sequence>
<keyword evidence="4" id="KW-0464">Manganese</keyword>
<dbReference type="RefSeq" id="WP_096804495.1">
    <property type="nucleotide sequence ID" value="NZ_CP022196.1"/>
</dbReference>
<evidence type="ECO:0000259" key="6">
    <source>
        <dbReference type="Pfam" id="PF01321"/>
    </source>
</evidence>
<dbReference type="InterPro" id="IPR000587">
    <property type="entry name" value="Creatinase_N"/>
</dbReference>
<dbReference type="STRING" id="1758178.GCA_001550095_00742"/>
<dbReference type="Pfam" id="PF16188">
    <property type="entry name" value="Peptidase_M24_C"/>
    <property type="match status" value="1"/>
</dbReference>
<dbReference type="GO" id="GO:0046872">
    <property type="term" value="F:metal ion binding"/>
    <property type="evidence" value="ECO:0007669"/>
    <property type="project" value="UniProtKB-KW"/>
</dbReference>
<evidence type="ECO:0000256" key="3">
    <source>
        <dbReference type="ARBA" id="ARBA00022801"/>
    </source>
</evidence>
<dbReference type="CDD" id="cd01085">
    <property type="entry name" value="APP"/>
    <property type="match status" value="1"/>
</dbReference>
<evidence type="ECO:0000256" key="1">
    <source>
        <dbReference type="ARBA" id="ARBA00008766"/>
    </source>
</evidence>
<dbReference type="Pfam" id="PF01321">
    <property type="entry name" value="Creatinase_N"/>
    <property type="match status" value="1"/>
</dbReference>
<keyword evidence="9" id="KW-1185">Reference proteome</keyword>
<dbReference type="InterPro" id="IPR032416">
    <property type="entry name" value="Peptidase_M24_C"/>
</dbReference>
<evidence type="ECO:0000313" key="8">
    <source>
        <dbReference type="EMBL" id="ATG46170.1"/>
    </source>
</evidence>
<comment type="similarity">
    <text evidence="1">Belongs to the peptidase M24B family.</text>
</comment>
<dbReference type="SUPFAM" id="SSF53092">
    <property type="entry name" value="Creatinase/prolidase N-terminal domain"/>
    <property type="match status" value="2"/>
</dbReference>
<feature type="domain" description="Peptidase M24 C-terminal" evidence="7">
    <location>
        <begin position="532"/>
        <end position="591"/>
    </location>
</feature>
<dbReference type="PANTHER" id="PTHR43763">
    <property type="entry name" value="XAA-PRO AMINOPEPTIDASE 1"/>
    <property type="match status" value="1"/>
</dbReference>
<dbReference type="InterPro" id="IPR036005">
    <property type="entry name" value="Creatinase/aminopeptidase-like"/>
</dbReference>
<dbReference type="FunFam" id="3.90.230.10:FF:000007">
    <property type="entry name" value="Xaa-Pro aminopeptidase P"/>
    <property type="match status" value="1"/>
</dbReference>
<evidence type="ECO:0000256" key="4">
    <source>
        <dbReference type="ARBA" id="ARBA00023211"/>
    </source>
</evidence>
<gene>
    <name evidence="8" type="ORF">CEW89_00435</name>
</gene>
<dbReference type="InterPro" id="IPR000994">
    <property type="entry name" value="Pept_M24"/>
</dbReference>
<dbReference type="Proteomes" id="UP000217935">
    <property type="component" value="Chromosome"/>
</dbReference>
<dbReference type="InterPro" id="IPR029149">
    <property type="entry name" value="Creatin/AminoP/Spt16_N"/>
</dbReference>
<keyword evidence="2" id="KW-0479">Metal-binding</keyword>
<dbReference type="Gene3D" id="3.40.350.10">
    <property type="entry name" value="Creatinase/prolidase N-terminal domain"/>
    <property type="match status" value="2"/>
</dbReference>
<accession>A0A291G817</accession>